<dbReference type="EMBL" id="BAABEP010000059">
    <property type="protein sequence ID" value="GAA3753275.1"/>
    <property type="molecule type" value="Genomic_DNA"/>
</dbReference>
<dbReference type="PROSITE" id="PS51318">
    <property type="entry name" value="TAT"/>
    <property type="match status" value="1"/>
</dbReference>
<keyword evidence="2" id="KW-0732">Signal</keyword>
<gene>
    <name evidence="3" type="ORF">GCM10023082_56050</name>
</gene>
<comment type="caution">
    <text evidence="3">The sequence shown here is derived from an EMBL/GenBank/DDBJ whole genome shotgun (WGS) entry which is preliminary data.</text>
</comment>
<protein>
    <submittedName>
        <fullName evidence="3">Uncharacterized protein</fullName>
    </submittedName>
</protein>
<keyword evidence="1" id="KW-1133">Transmembrane helix</keyword>
<organism evidence="3 4">
    <name type="scientific">Streptomyces tremellae</name>
    <dbReference type="NCBI Taxonomy" id="1124239"/>
    <lineage>
        <taxon>Bacteria</taxon>
        <taxon>Bacillati</taxon>
        <taxon>Actinomycetota</taxon>
        <taxon>Actinomycetes</taxon>
        <taxon>Kitasatosporales</taxon>
        <taxon>Streptomycetaceae</taxon>
        <taxon>Streptomyces</taxon>
    </lineage>
</organism>
<sequence>MRFPVPAPLRRRGRLTLAVAAALVLGAATATPAAAYAPVGVVHTQQVEAGPYTVTVGFSQWPLRAMQSLDFTFAADGGIAKKSGTLTMKGPGLDEDDRVTPLSRHPRKRDVWGLDVKALPEPGRYDFTFDIDGRAGHGRGTLHDLTVLDQPGPPLALSWTVCAIPPAAMLAYLGVGWRRSRPARKVAALV</sequence>
<feature type="signal peptide" evidence="2">
    <location>
        <begin position="1"/>
        <end position="35"/>
    </location>
</feature>
<evidence type="ECO:0000256" key="2">
    <source>
        <dbReference type="SAM" id="SignalP"/>
    </source>
</evidence>
<evidence type="ECO:0000256" key="1">
    <source>
        <dbReference type="SAM" id="Phobius"/>
    </source>
</evidence>
<keyword evidence="4" id="KW-1185">Reference proteome</keyword>
<dbReference type="Proteomes" id="UP001499884">
    <property type="component" value="Unassembled WGS sequence"/>
</dbReference>
<accession>A0ABP7G0S1</accession>
<dbReference type="RefSeq" id="WP_345653330.1">
    <property type="nucleotide sequence ID" value="NZ_BAABEP010000059.1"/>
</dbReference>
<dbReference type="InterPro" id="IPR006311">
    <property type="entry name" value="TAT_signal"/>
</dbReference>
<evidence type="ECO:0000313" key="3">
    <source>
        <dbReference type="EMBL" id="GAA3753275.1"/>
    </source>
</evidence>
<name>A0ABP7G0S1_9ACTN</name>
<keyword evidence="1" id="KW-0472">Membrane</keyword>
<proteinExistence type="predicted"/>
<feature type="chain" id="PRO_5045395333" evidence="2">
    <location>
        <begin position="36"/>
        <end position="190"/>
    </location>
</feature>
<feature type="transmembrane region" description="Helical" evidence="1">
    <location>
        <begin position="156"/>
        <end position="175"/>
    </location>
</feature>
<evidence type="ECO:0000313" key="4">
    <source>
        <dbReference type="Proteomes" id="UP001499884"/>
    </source>
</evidence>
<reference evidence="4" key="1">
    <citation type="journal article" date="2019" name="Int. J. Syst. Evol. Microbiol.">
        <title>The Global Catalogue of Microorganisms (GCM) 10K type strain sequencing project: providing services to taxonomists for standard genome sequencing and annotation.</title>
        <authorList>
            <consortium name="The Broad Institute Genomics Platform"/>
            <consortium name="The Broad Institute Genome Sequencing Center for Infectious Disease"/>
            <person name="Wu L."/>
            <person name="Ma J."/>
        </authorList>
    </citation>
    <scope>NUCLEOTIDE SEQUENCE [LARGE SCALE GENOMIC DNA]</scope>
    <source>
        <strain evidence="4">JCM 30846</strain>
    </source>
</reference>
<keyword evidence="1" id="KW-0812">Transmembrane</keyword>